<proteinExistence type="predicted"/>
<accession>A0A2K2D4P4</accession>
<dbReference type="AlphaFoldDB" id="A0A2K2D4P4"/>
<reference evidence="2 3" key="1">
    <citation type="journal article" date="2010" name="Nature">
        <title>Genome sequencing and analysis of the model grass Brachypodium distachyon.</title>
        <authorList>
            <consortium name="International Brachypodium Initiative"/>
        </authorList>
    </citation>
    <scope>NUCLEOTIDE SEQUENCE [LARGE SCALE GENOMIC DNA]</scope>
    <source>
        <strain evidence="2 3">Bd21</strain>
    </source>
</reference>
<evidence type="ECO:0000313" key="2">
    <source>
        <dbReference type="EMBL" id="PNT69252.1"/>
    </source>
</evidence>
<evidence type="ECO:0000313" key="4">
    <source>
        <dbReference type="Proteomes" id="UP000008810"/>
    </source>
</evidence>
<dbReference type="Gramene" id="PNT69252">
    <property type="protein sequence ID" value="PNT69252"/>
    <property type="gene ID" value="BRADI_3g52035v3"/>
</dbReference>
<keyword evidence="4" id="KW-1185">Reference proteome</keyword>
<dbReference type="InParanoid" id="A0A2K2D4P4"/>
<dbReference type="EMBL" id="CM000882">
    <property type="protein sequence ID" value="PNT69252.1"/>
    <property type="molecule type" value="Genomic_DNA"/>
</dbReference>
<name>A0A2K2D4P4_BRADI</name>
<sequence>MALSVVTAKLTPSCMIHCRGEENKLKPARLKGRGGGQKLARRLSARKVDATMHQVTGTSGTKMAAFDSF</sequence>
<evidence type="ECO:0000256" key="1">
    <source>
        <dbReference type="SAM" id="MobiDB-lite"/>
    </source>
</evidence>
<reference evidence="3" key="3">
    <citation type="submission" date="2018-08" db="UniProtKB">
        <authorList>
            <consortium name="EnsemblPlants"/>
        </authorList>
    </citation>
    <scope>IDENTIFICATION</scope>
    <source>
        <strain evidence="3">cv. Bd21</strain>
    </source>
</reference>
<reference evidence="2" key="2">
    <citation type="submission" date="2017-06" db="EMBL/GenBank/DDBJ databases">
        <title>WGS assembly of Brachypodium distachyon.</title>
        <authorList>
            <consortium name="The International Brachypodium Initiative"/>
            <person name="Lucas S."/>
            <person name="Harmon-Smith M."/>
            <person name="Lail K."/>
            <person name="Tice H."/>
            <person name="Grimwood J."/>
            <person name="Bruce D."/>
            <person name="Barry K."/>
            <person name="Shu S."/>
            <person name="Lindquist E."/>
            <person name="Wang M."/>
            <person name="Pitluck S."/>
            <person name="Vogel J.P."/>
            <person name="Garvin D.F."/>
            <person name="Mockler T.C."/>
            <person name="Schmutz J."/>
            <person name="Rokhsar D."/>
            <person name="Bevan M.W."/>
        </authorList>
    </citation>
    <scope>NUCLEOTIDE SEQUENCE</scope>
    <source>
        <strain evidence="2">Bd21</strain>
    </source>
</reference>
<dbReference type="EnsemblPlants" id="PNT69252">
    <property type="protein sequence ID" value="PNT69252"/>
    <property type="gene ID" value="BRADI_3g52035v3"/>
</dbReference>
<dbReference type="Proteomes" id="UP000008810">
    <property type="component" value="Chromosome 3"/>
</dbReference>
<gene>
    <name evidence="2" type="ORF">BRADI_3g52035v3</name>
</gene>
<evidence type="ECO:0000313" key="3">
    <source>
        <dbReference type="EnsemblPlants" id="PNT69252"/>
    </source>
</evidence>
<protein>
    <submittedName>
        <fullName evidence="2 3">Uncharacterized protein</fullName>
    </submittedName>
</protein>
<feature type="region of interest" description="Disordered" evidence="1">
    <location>
        <begin position="27"/>
        <end position="46"/>
    </location>
</feature>
<organism evidence="2">
    <name type="scientific">Brachypodium distachyon</name>
    <name type="common">Purple false brome</name>
    <name type="synonym">Trachynia distachya</name>
    <dbReference type="NCBI Taxonomy" id="15368"/>
    <lineage>
        <taxon>Eukaryota</taxon>
        <taxon>Viridiplantae</taxon>
        <taxon>Streptophyta</taxon>
        <taxon>Embryophyta</taxon>
        <taxon>Tracheophyta</taxon>
        <taxon>Spermatophyta</taxon>
        <taxon>Magnoliopsida</taxon>
        <taxon>Liliopsida</taxon>
        <taxon>Poales</taxon>
        <taxon>Poaceae</taxon>
        <taxon>BOP clade</taxon>
        <taxon>Pooideae</taxon>
        <taxon>Stipodae</taxon>
        <taxon>Brachypodieae</taxon>
        <taxon>Brachypodium</taxon>
    </lineage>
</organism>